<comment type="caution">
    <text evidence="4">The sequence shown here is derived from an EMBL/GenBank/DDBJ whole genome shotgun (WGS) entry which is preliminary data.</text>
</comment>
<sequence>MGFAKLYHHHLDHDDHHPESACQCDCCSTKKATSLRNKLIPSRSYSVLALFSVLFLVLLVPNTRATVVQTKIGKIRGLEEETPTNVKYYAFKGIRYASAPVKELRFKEPRPIPAWEGILDGTRDGPACPQLHIATNKVIGQEDCLTLNVYTTDLETLKNVMVFIHGGGFITGTASSLLYGPDYLMNENVVVVSIQYRLGVFGFLSTETKDATGNWGLFDQIEALKWVKANIASFGGDPEKITLVGEGAGAASASLLTFIPRTKGLYRNVIALGGTALNSQYFQRNPVESARELVSRLKCPYDDFSELVECLRKEEMTVLVKEMNNMLNFFSFPRWFAPSVDNILLSKTPEELLKEGQLSKVPVLTGVSRHEGAFYYPLTVNSFNDGKYDGNFIDQRVPRLLPIISEFESKLFPITKAVKKRYFTNVDMENEDEFRPRYVEFLTDLLFTRFSSLYGNGLANHSVPVYFYVLDYYGTNGIMSIIGDTDMKTIAHGDILQYIFTQVLGEGNHLPSDDLEFATKTFIPLLVNFAKTSNPTPSPGAFGGVSWPKFNGEDQTACLIGSKLSLQPQFRSTILKFWSEDIRKLVGPKKDEL</sequence>
<feature type="transmembrane region" description="Helical" evidence="2">
    <location>
        <begin position="44"/>
        <end position="61"/>
    </location>
</feature>
<keyword evidence="2" id="KW-0812">Transmembrane</keyword>
<evidence type="ECO:0000256" key="2">
    <source>
        <dbReference type="SAM" id="Phobius"/>
    </source>
</evidence>
<keyword evidence="1" id="KW-0325">Glycoprotein</keyword>
<dbReference type="InterPro" id="IPR050309">
    <property type="entry name" value="Type-B_Carboxylest/Lipase"/>
</dbReference>
<dbReference type="PANTHER" id="PTHR11559">
    <property type="entry name" value="CARBOXYLESTERASE"/>
    <property type="match status" value="1"/>
</dbReference>
<feature type="domain" description="Carboxylesterase type B" evidence="3">
    <location>
        <begin position="65"/>
        <end position="578"/>
    </location>
</feature>
<accession>A0ABP1PLF7</accession>
<organism evidence="4 5">
    <name type="scientific">Orchesella dallaii</name>
    <dbReference type="NCBI Taxonomy" id="48710"/>
    <lineage>
        <taxon>Eukaryota</taxon>
        <taxon>Metazoa</taxon>
        <taxon>Ecdysozoa</taxon>
        <taxon>Arthropoda</taxon>
        <taxon>Hexapoda</taxon>
        <taxon>Collembola</taxon>
        <taxon>Entomobryomorpha</taxon>
        <taxon>Entomobryoidea</taxon>
        <taxon>Orchesellidae</taxon>
        <taxon>Orchesellinae</taxon>
        <taxon>Orchesella</taxon>
    </lineage>
</organism>
<gene>
    <name evidence="4" type="ORF">ODALV1_LOCUS1157</name>
</gene>
<evidence type="ECO:0000259" key="3">
    <source>
        <dbReference type="Pfam" id="PF00135"/>
    </source>
</evidence>
<proteinExistence type="predicted"/>
<protein>
    <recommendedName>
        <fullName evidence="3">Carboxylesterase type B domain-containing protein</fullName>
    </recommendedName>
</protein>
<dbReference type="Proteomes" id="UP001642540">
    <property type="component" value="Unassembled WGS sequence"/>
</dbReference>
<dbReference type="EMBL" id="CAXLJM020000004">
    <property type="protein sequence ID" value="CAL8070271.1"/>
    <property type="molecule type" value="Genomic_DNA"/>
</dbReference>
<evidence type="ECO:0000256" key="1">
    <source>
        <dbReference type="ARBA" id="ARBA00023180"/>
    </source>
</evidence>
<keyword evidence="2" id="KW-0472">Membrane</keyword>
<name>A0ABP1PLF7_9HEXA</name>
<evidence type="ECO:0000313" key="5">
    <source>
        <dbReference type="Proteomes" id="UP001642540"/>
    </source>
</evidence>
<keyword evidence="2" id="KW-1133">Transmembrane helix</keyword>
<dbReference type="SUPFAM" id="SSF53474">
    <property type="entry name" value="alpha/beta-Hydrolases"/>
    <property type="match status" value="1"/>
</dbReference>
<keyword evidence="5" id="KW-1185">Reference proteome</keyword>
<dbReference type="Pfam" id="PF00135">
    <property type="entry name" value="COesterase"/>
    <property type="match status" value="1"/>
</dbReference>
<dbReference type="Gene3D" id="3.40.50.1820">
    <property type="entry name" value="alpha/beta hydrolase"/>
    <property type="match status" value="1"/>
</dbReference>
<evidence type="ECO:0000313" key="4">
    <source>
        <dbReference type="EMBL" id="CAL8070271.1"/>
    </source>
</evidence>
<reference evidence="4 5" key="1">
    <citation type="submission" date="2024-08" db="EMBL/GenBank/DDBJ databases">
        <authorList>
            <person name="Cucini C."/>
            <person name="Frati F."/>
        </authorList>
    </citation>
    <scope>NUCLEOTIDE SEQUENCE [LARGE SCALE GENOMIC DNA]</scope>
</reference>
<dbReference type="InterPro" id="IPR029058">
    <property type="entry name" value="AB_hydrolase_fold"/>
</dbReference>
<dbReference type="InterPro" id="IPR002018">
    <property type="entry name" value="CarbesteraseB"/>
</dbReference>